<proteinExistence type="predicted"/>
<evidence type="ECO:0000313" key="2">
    <source>
        <dbReference type="Proteomes" id="UP000323161"/>
    </source>
</evidence>
<accession>A0A5B0VKG0</accession>
<comment type="caution">
    <text evidence="1">The sequence shown here is derived from an EMBL/GenBank/DDBJ whole genome shotgun (WGS) entry which is preliminary data.</text>
</comment>
<dbReference type="EMBL" id="VTUU01000003">
    <property type="protein sequence ID" value="KAA1174461.1"/>
    <property type="molecule type" value="Genomic_DNA"/>
</dbReference>
<protein>
    <submittedName>
        <fullName evidence="1">Uncharacterized protein</fullName>
    </submittedName>
</protein>
<reference evidence="1 2" key="1">
    <citation type="submission" date="2019-08" db="EMBL/GenBank/DDBJ databases">
        <title>Marinobacter ZYF650 sp. nov., a marine bacterium isolated from seawater of the Mariana trench.</title>
        <authorList>
            <person name="Ahmad W."/>
        </authorList>
    </citation>
    <scope>NUCLEOTIDE SEQUENCE [LARGE SCALE GENOMIC DNA]</scope>
    <source>
        <strain evidence="1 2">ZYF650</strain>
    </source>
</reference>
<dbReference type="Proteomes" id="UP000323161">
    <property type="component" value="Unassembled WGS sequence"/>
</dbReference>
<sequence length="221" mass="24464">MAIIIDQLVEIFQGFDMSHLASDLVGFVSKKHLVESKLPSQRKSMSLPGKKKPKETQYYYENARALAALAKDRGEREQSPVIGVLFRDADGTASAGRGDWQDKRNSMIAGFKAENFDLGVAMMPKPKSEAWLLCASQKSRYQNCARLEKESGNDASPNSLKQQLAAALDGADNRAEINAMLYKKVIDVERIDMPSFNLFKDDLMSVVKCALTAESPLKGEL</sequence>
<evidence type="ECO:0000313" key="1">
    <source>
        <dbReference type="EMBL" id="KAA1174461.1"/>
    </source>
</evidence>
<dbReference type="RefSeq" id="WP_149600025.1">
    <property type="nucleotide sequence ID" value="NZ_VTUU01000003.1"/>
</dbReference>
<organism evidence="1 2">
    <name type="scientific">Marinobacter salinexigens</name>
    <dbReference type="NCBI Taxonomy" id="2919747"/>
    <lineage>
        <taxon>Bacteria</taxon>
        <taxon>Pseudomonadati</taxon>
        <taxon>Pseudomonadota</taxon>
        <taxon>Gammaproteobacteria</taxon>
        <taxon>Pseudomonadales</taxon>
        <taxon>Marinobacteraceae</taxon>
        <taxon>Marinobacter</taxon>
    </lineage>
</organism>
<gene>
    <name evidence="1" type="ORF">FWJ25_09560</name>
</gene>
<keyword evidence="2" id="KW-1185">Reference proteome</keyword>
<name>A0A5B0VKG0_9GAMM</name>
<dbReference type="AlphaFoldDB" id="A0A5B0VKG0"/>